<dbReference type="PANTHER" id="PTHR24559">
    <property type="entry name" value="TRANSPOSON TY3-I GAG-POL POLYPROTEIN"/>
    <property type="match status" value="1"/>
</dbReference>
<keyword evidence="4" id="KW-0540">Nuclease</keyword>
<proteinExistence type="predicted"/>
<sequence>RVSSTVAWAIVTPSQKIVVRLINPDSSPATIYKGTRIASVTKLPQAPIQISNVSITPSLDKQDLLWNIANDTSTLSDSEKEQFYNLLLSFSEIFPDSNDDLGHTTVLKHQINTGSALPIRQPPRRVPKNKQEESHRLIQNMLDNNIISRSHSPWSSPIILVKKKDGSLRFCVDYRKVNEVTRKDAYPLPRIDDTLDTLAGSQWFTTLDLLSGYWQVEVEEEDREKTAFCTKEGLFHFNVMPFGLCNAPATFQRLMDMLLAGLLWEACLVYIDDVIIMGKDFPSHLNEKVRYKRRGPGHGGFRFIHV</sequence>
<dbReference type="GO" id="GO:0006508">
    <property type="term" value="P:proteolysis"/>
    <property type="evidence" value="ECO:0007669"/>
    <property type="project" value="UniProtKB-KW"/>
</dbReference>
<keyword evidence="6" id="KW-0378">Hydrolase</keyword>
<dbReference type="EnsemblMetazoa" id="Aqu2.1.00308_001">
    <property type="protein sequence ID" value="Aqu2.1.00308_001"/>
    <property type="gene ID" value="Aqu2.1.00308"/>
</dbReference>
<dbReference type="GO" id="GO:0003964">
    <property type="term" value="F:RNA-directed DNA polymerase activity"/>
    <property type="evidence" value="ECO:0007669"/>
    <property type="project" value="UniProtKB-KW"/>
</dbReference>
<evidence type="ECO:0000256" key="4">
    <source>
        <dbReference type="ARBA" id="ARBA00022722"/>
    </source>
</evidence>
<evidence type="ECO:0000256" key="3">
    <source>
        <dbReference type="ARBA" id="ARBA00022695"/>
    </source>
</evidence>
<protein>
    <recommendedName>
        <fullName evidence="8">Reverse transcriptase domain-containing protein</fullName>
    </recommendedName>
</protein>
<evidence type="ECO:0000256" key="1">
    <source>
        <dbReference type="ARBA" id="ARBA00022670"/>
    </source>
</evidence>
<keyword evidence="2" id="KW-0808">Transferase</keyword>
<keyword evidence="1" id="KW-0645">Protease</keyword>
<dbReference type="InParanoid" id="A0A1X7SE09"/>
<dbReference type="eggNOG" id="KOG0017">
    <property type="taxonomic scope" value="Eukaryota"/>
</dbReference>
<evidence type="ECO:0000256" key="7">
    <source>
        <dbReference type="ARBA" id="ARBA00022918"/>
    </source>
</evidence>
<dbReference type="InterPro" id="IPR000477">
    <property type="entry name" value="RT_dom"/>
</dbReference>
<dbReference type="Gene3D" id="3.10.10.10">
    <property type="entry name" value="HIV Type 1 Reverse Transcriptase, subunit A, domain 1"/>
    <property type="match status" value="1"/>
</dbReference>
<dbReference type="OMA" id="WISIHSS"/>
<keyword evidence="5" id="KW-0255">Endonuclease</keyword>
<dbReference type="GO" id="GO:0004519">
    <property type="term" value="F:endonuclease activity"/>
    <property type="evidence" value="ECO:0007669"/>
    <property type="project" value="UniProtKB-KW"/>
</dbReference>
<reference evidence="9" key="1">
    <citation type="submission" date="2017-05" db="UniProtKB">
        <authorList>
            <consortium name="EnsemblMetazoa"/>
        </authorList>
    </citation>
    <scope>IDENTIFICATION</scope>
</reference>
<name>A0A1X7SE09_AMPQE</name>
<evidence type="ECO:0000259" key="8">
    <source>
        <dbReference type="PROSITE" id="PS50878"/>
    </source>
</evidence>
<dbReference type="Pfam" id="PF00078">
    <property type="entry name" value="RVT_1"/>
    <property type="match status" value="1"/>
</dbReference>
<dbReference type="AlphaFoldDB" id="A0A1X7SE09"/>
<dbReference type="PANTHER" id="PTHR24559:SF444">
    <property type="entry name" value="REVERSE TRANSCRIPTASE DOMAIN-CONTAINING PROTEIN"/>
    <property type="match status" value="1"/>
</dbReference>
<dbReference type="FunFam" id="3.10.10.10:FF:000002">
    <property type="entry name" value="Retrovirus-related Pol polyprotein from transposon 17.6-like protein"/>
    <property type="match status" value="1"/>
</dbReference>
<dbReference type="PROSITE" id="PS50878">
    <property type="entry name" value="RT_POL"/>
    <property type="match status" value="1"/>
</dbReference>
<dbReference type="FunFam" id="3.10.10.10:FF:000007">
    <property type="entry name" value="Retrovirus-related Pol polyprotein from transposon 17.6-like Protein"/>
    <property type="match status" value="1"/>
</dbReference>
<dbReference type="SUPFAM" id="SSF56672">
    <property type="entry name" value="DNA/RNA polymerases"/>
    <property type="match status" value="1"/>
</dbReference>
<dbReference type="CDD" id="cd01647">
    <property type="entry name" value="RT_LTR"/>
    <property type="match status" value="1"/>
</dbReference>
<keyword evidence="3" id="KW-0548">Nucleotidyltransferase</keyword>
<accession>A0A1X7SE09</accession>
<organism evidence="9">
    <name type="scientific">Amphimedon queenslandica</name>
    <name type="common">Sponge</name>
    <dbReference type="NCBI Taxonomy" id="400682"/>
    <lineage>
        <taxon>Eukaryota</taxon>
        <taxon>Metazoa</taxon>
        <taxon>Porifera</taxon>
        <taxon>Demospongiae</taxon>
        <taxon>Heteroscleromorpha</taxon>
        <taxon>Haplosclerida</taxon>
        <taxon>Niphatidae</taxon>
        <taxon>Amphimedon</taxon>
    </lineage>
</organism>
<evidence type="ECO:0000256" key="5">
    <source>
        <dbReference type="ARBA" id="ARBA00022759"/>
    </source>
</evidence>
<dbReference type="InterPro" id="IPR053134">
    <property type="entry name" value="RNA-dir_DNA_polymerase"/>
</dbReference>
<dbReference type="GO" id="GO:0008233">
    <property type="term" value="F:peptidase activity"/>
    <property type="evidence" value="ECO:0007669"/>
    <property type="project" value="UniProtKB-KW"/>
</dbReference>
<evidence type="ECO:0000256" key="2">
    <source>
        <dbReference type="ARBA" id="ARBA00022679"/>
    </source>
</evidence>
<dbReference type="InterPro" id="IPR043502">
    <property type="entry name" value="DNA/RNA_pol_sf"/>
</dbReference>
<evidence type="ECO:0000256" key="6">
    <source>
        <dbReference type="ARBA" id="ARBA00022801"/>
    </source>
</evidence>
<evidence type="ECO:0000313" key="9">
    <source>
        <dbReference type="EnsemblMetazoa" id="Aqu2.1.00308_001"/>
    </source>
</evidence>
<dbReference type="Gene3D" id="3.30.70.270">
    <property type="match status" value="1"/>
</dbReference>
<dbReference type="InterPro" id="IPR043128">
    <property type="entry name" value="Rev_trsase/Diguanyl_cyclase"/>
</dbReference>
<feature type="domain" description="Reverse transcriptase" evidence="8">
    <location>
        <begin position="142"/>
        <end position="306"/>
    </location>
</feature>
<keyword evidence="7" id="KW-0695">RNA-directed DNA polymerase</keyword>